<proteinExistence type="predicted"/>
<dbReference type="AlphaFoldDB" id="J9AFM4"/>
<evidence type="ECO:0000313" key="1">
    <source>
        <dbReference type="EMBL" id="EJW72855.1"/>
    </source>
</evidence>
<dbReference type="EMBL" id="ADBV01015236">
    <property type="protein sequence ID" value="EJW72855.1"/>
    <property type="molecule type" value="Genomic_DNA"/>
</dbReference>
<name>J9AFM4_WUCBA</name>
<evidence type="ECO:0000313" key="2">
    <source>
        <dbReference type="Proteomes" id="UP000004810"/>
    </source>
</evidence>
<comment type="caution">
    <text evidence="1">The sequence shown here is derived from an EMBL/GenBank/DDBJ whole genome shotgun (WGS) entry which is preliminary data.</text>
</comment>
<dbReference type="Gene3D" id="1.10.510.10">
    <property type="entry name" value="Transferase(Phosphotransferase) domain 1"/>
    <property type="match status" value="1"/>
</dbReference>
<reference evidence="2" key="1">
    <citation type="submission" date="2012-08" db="EMBL/GenBank/DDBJ databases">
        <title>The Genome Sequence of Wuchereria bancrofti.</title>
        <authorList>
            <person name="Nutman T.B."/>
            <person name="Fink D.L."/>
            <person name="Russ C."/>
            <person name="Young S."/>
            <person name="Zeng Q."/>
            <person name="Koehrsen M."/>
            <person name="Alvarado L."/>
            <person name="Berlin A."/>
            <person name="Chapman S.B."/>
            <person name="Chen Z."/>
            <person name="Freedman E."/>
            <person name="Gellesch M."/>
            <person name="Goldberg J."/>
            <person name="Griggs A."/>
            <person name="Gujja S."/>
            <person name="Heilman E.R."/>
            <person name="Heiman D."/>
            <person name="Hepburn T."/>
            <person name="Howarth C."/>
            <person name="Jen D."/>
            <person name="Larson L."/>
            <person name="Lewis B."/>
            <person name="Mehta T."/>
            <person name="Park D."/>
            <person name="Pearson M."/>
            <person name="Roberts A."/>
            <person name="Saif S."/>
            <person name="Shea T."/>
            <person name="Shenoy N."/>
            <person name="Sisk P."/>
            <person name="Stolte C."/>
            <person name="Sykes S."/>
            <person name="Walk T."/>
            <person name="White J."/>
            <person name="Yandava C."/>
            <person name="Haas B."/>
            <person name="Henn M.R."/>
            <person name="Nusbaum C."/>
            <person name="Birren B."/>
        </authorList>
    </citation>
    <scope>NUCLEOTIDE SEQUENCE [LARGE SCALE GENOMIC DNA]</scope>
    <source>
        <strain evidence="2">NA</strain>
    </source>
</reference>
<accession>J9AFM4</accession>
<organism evidence="1 2">
    <name type="scientific">Wuchereria bancrofti</name>
    <dbReference type="NCBI Taxonomy" id="6293"/>
    <lineage>
        <taxon>Eukaryota</taxon>
        <taxon>Metazoa</taxon>
        <taxon>Ecdysozoa</taxon>
        <taxon>Nematoda</taxon>
        <taxon>Chromadorea</taxon>
        <taxon>Rhabditida</taxon>
        <taxon>Spirurina</taxon>
        <taxon>Spiruromorpha</taxon>
        <taxon>Filarioidea</taxon>
        <taxon>Onchocercidae</taxon>
        <taxon>Wuchereria</taxon>
    </lineage>
</organism>
<sequence>MIVELTNGSLPWRFITDRSLVQKAKEDARTITKETFFEKCPLQYDQILQIIDKLEFDEIPPYATFYNILNEVL</sequence>
<protein>
    <submittedName>
        <fullName evidence="1">Uncharacterized protein</fullName>
    </submittedName>
</protein>
<gene>
    <name evidence="1" type="ORF">WUBG_16240</name>
</gene>
<dbReference type="Proteomes" id="UP000004810">
    <property type="component" value="Unassembled WGS sequence"/>
</dbReference>